<keyword evidence="1" id="KW-0479">Metal-binding</keyword>
<dbReference type="InterPro" id="IPR050963">
    <property type="entry name" value="Sirohydro_Cobaltochel/CbiX"/>
</dbReference>
<dbReference type="Pfam" id="PF01903">
    <property type="entry name" value="CbiX"/>
    <property type="match status" value="2"/>
</dbReference>
<organism evidence="3 4">
    <name type="scientific">Nesterenkonia sedimenti</name>
    <dbReference type="NCBI Taxonomy" id="1463632"/>
    <lineage>
        <taxon>Bacteria</taxon>
        <taxon>Bacillati</taxon>
        <taxon>Actinomycetota</taxon>
        <taxon>Actinomycetes</taxon>
        <taxon>Micrococcales</taxon>
        <taxon>Micrococcaceae</taxon>
        <taxon>Nesterenkonia</taxon>
    </lineage>
</organism>
<dbReference type="GO" id="GO:0016829">
    <property type="term" value="F:lyase activity"/>
    <property type="evidence" value="ECO:0007669"/>
    <property type="project" value="UniProtKB-KW"/>
</dbReference>
<dbReference type="Gene3D" id="3.40.50.1400">
    <property type="match status" value="2"/>
</dbReference>
<accession>A0A7X8YEN2</accession>
<keyword evidence="2" id="KW-0456">Lyase</keyword>
<evidence type="ECO:0000256" key="1">
    <source>
        <dbReference type="ARBA" id="ARBA00022723"/>
    </source>
</evidence>
<name>A0A7X8YEN2_9MICC</name>
<dbReference type="PANTHER" id="PTHR33542">
    <property type="entry name" value="SIROHYDROCHLORIN FERROCHELATASE, CHLOROPLASTIC"/>
    <property type="match status" value="1"/>
</dbReference>
<dbReference type="GO" id="GO:0046872">
    <property type="term" value="F:metal ion binding"/>
    <property type="evidence" value="ECO:0007669"/>
    <property type="project" value="UniProtKB-KW"/>
</dbReference>
<dbReference type="RefSeq" id="WP_168888012.1">
    <property type="nucleotide sequence ID" value="NZ_JABAHY010000011.1"/>
</dbReference>
<dbReference type="PANTHER" id="PTHR33542:SF5">
    <property type="entry name" value="FERROCHELATASE CHE1"/>
    <property type="match status" value="1"/>
</dbReference>
<reference evidence="3 4" key="1">
    <citation type="submission" date="2020-04" db="EMBL/GenBank/DDBJ databases">
        <title>Nesterenkonia sp. nov., isolated from marine sediment.</title>
        <authorList>
            <person name="Zhang G."/>
        </authorList>
    </citation>
    <scope>NUCLEOTIDE SEQUENCE [LARGE SCALE GENOMIC DNA]</scope>
    <source>
        <strain evidence="3 4">MY13</strain>
    </source>
</reference>
<dbReference type="AlphaFoldDB" id="A0A7X8YEN2"/>
<dbReference type="Proteomes" id="UP000523139">
    <property type="component" value="Unassembled WGS sequence"/>
</dbReference>
<evidence type="ECO:0000256" key="2">
    <source>
        <dbReference type="ARBA" id="ARBA00023239"/>
    </source>
</evidence>
<comment type="caution">
    <text evidence="3">The sequence shown here is derived from an EMBL/GenBank/DDBJ whole genome shotgun (WGS) entry which is preliminary data.</text>
</comment>
<sequence>MTVPPAPALAAISHGTASPDGQAAVAALVGATRDLAGGNGSVSDIRLGHVDVQDPDVPATLSALRPQQPAVLVPLLLSAGYHVNVDMRQAAEGAGRPTTVTGALGPDPRLAAALEQRLREAGGNPEEDVLILAAAGSSHQNAVVDVQAAAQLLQDRLNRSVQDAYLAFASPHVAEAVSAARAENPQRRIAVISYLLAPGYFQDQLKKQGADLVTAPLLDIADHGPDVPQGLPEIVLERFQQGLAGLS</sequence>
<dbReference type="InterPro" id="IPR002762">
    <property type="entry name" value="CbiX-like"/>
</dbReference>
<protein>
    <submittedName>
        <fullName evidence="3">Cobalamin biosynthesis protein CbiX</fullName>
    </submittedName>
</protein>
<evidence type="ECO:0000313" key="3">
    <source>
        <dbReference type="EMBL" id="NLS10526.1"/>
    </source>
</evidence>
<dbReference type="EMBL" id="JABAHY010000011">
    <property type="protein sequence ID" value="NLS10526.1"/>
    <property type="molecule type" value="Genomic_DNA"/>
</dbReference>
<dbReference type="SUPFAM" id="SSF53800">
    <property type="entry name" value="Chelatase"/>
    <property type="match status" value="1"/>
</dbReference>
<evidence type="ECO:0000313" key="4">
    <source>
        <dbReference type="Proteomes" id="UP000523139"/>
    </source>
</evidence>
<proteinExistence type="predicted"/>
<keyword evidence="4" id="KW-1185">Reference proteome</keyword>
<gene>
    <name evidence="3" type="ORF">HGQ17_11100</name>
</gene>